<evidence type="ECO:0000313" key="2">
    <source>
        <dbReference type="EMBL" id="CAF2027047.1"/>
    </source>
</evidence>
<organism evidence="2">
    <name type="scientific">Brassica napus</name>
    <name type="common">Rape</name>
    <dbReference type="NCBI Taxonomy" id="3708"/>
    <lineage>
        <taxon>Eukaryota</taxon>
        <taxon>Viridiplantae</taxon>
        <taxon>Streptophyta</taxon>
        <taxon>Embryophyta</taxon>
        <taxon>Tracheophyta</taxon>
        <taxon>Spermatophyta</taxon>
        <taxon>Magnoliopsida</taxon>
        <taxon>eudicotyledons</taxon>
        <taxon>Gunneridae</taxon>
        <taxon>Pentapetalae</taxon>
        <taxon>rosids</taxon>
        <taxon>malvids</taxon>
        <taxon>Brassicales</taxon>
        <taxon>Brassicaceae</taxon>
        <taxon>Brassiceae</taxon>
        <taxon>Brassica</taxon>
    </lineage>
</organism>
<feature type="transmembrane region" description="Helical" evidence="1">
    <location>
        <begin position="15"/>
        <end position="33"/>
    </location>
</feature>
<protein>
    <submittedName>
        <fullName evidence="2">(rape) hypothetical protein</fullName>
    </submittedName>
</protein>
<accession>A0A816NCF1</accession>
<sequence length="77" mass="9034">MVEDWRNGFREATNLKPMFVTIYATFLVLLWISKSRSAKSYFKIQLCKRCVRVACGWGCVDRWCVDSWSMDGLRMDG</sequence>
<dbReference type="EMBL" id="HG994371">
    <property type="protein sequence ID" value="CAF2027047.1"/>
    <property type="molecule type" value="Genomic_DNA"/>
</dbReference>
<keyword evidence="1" id="KW-0472">Membrane</keyword>
<keyword evidence="1" id="KW-1133">Transmembrane helix</keyword>
<name>A0A816NCF1_BRANA</name>
<reference evidence="2" key="1">
    <citation type="submission" date="2021-01" db="EMBL/GenBank/DDBJ databases">
        <authorList>
            <consortium name="Genoscope - CEA"/>
            <person name="William W."/>
        </authorList>
    </citation>
    <scope>NUCLEOTIDE SEQUENCE</scope>
</reference>
<gene>
    <name evidence="2" type="ORF">DARMORV10_C07P52410.1</name>
</gene>
<evidence type="ECO:0000256" key="1">
    <source>
        <dbReference type="SAM" id="Phobius"/>
    </source>
</evidence>
<keyword evidence="1" id="KW-0812">Transmembrane</keyword>
<dbReference type="Proteomes" id="UP001295469">
    <property type="component" value="Chromosome C07"/>
</dbReference>
<dbReference type="AlphaFoldDB" id="A0A816NCF1"/>
<proteinExistence type="predicted"/>